<dbReference type="Gene3D" id="3.30.559.10">
    <property type="entry name" value="Chloramphenicol acetyltransferase-like domain"/>
    <property type="match status" value="1"/>
</dbReference>
<keyword evidence="2" id="KW-0012">Acyltransferase</keyword>
<reference evidence="3 4" key="1">
    <citation type="submission" date="2024-01" db="EMBL/GenBank/DDBJ databases">
        <title>The genomes of 5 underutilized Papilionoideae crops provide insights into root nodulation and disease resistanc.</title>
        <authorList>
            <person name="Yuan L."/>
        </authorList>
    </citation>
    <scope>NUCLEOTIDE SEQUENCE [LARGE SCALE GENOMIC DNA]</scope>
    <source>
        <strain evidence="3">ZHUSHIDOU_FW_LH</strain>
        <tissue evidence="3">Leaf</tissue>
    </source>
</reference>
<gene>
    <name evidence="3" type="ORF">RIF29_13952</name>
</gene>
<keyword evidence="1" id="KW-0808">Transferase</keyword>
<dbReference type="GO" id="GO:0016747">
    <property type="term" value="F:acyltransferase activity, transferring groups other than amino-acyl groups"/>
    <property type="evidence" value="ECO:0007669"/>
    <property type="project" value="UniProtKB-ARBA"/>
</dbReference>
<evidence type="ECO:0000256" key="1">
    <source>
        <dbReference type="ARBA" id="ARBA00022679"/>
    </source>
</evidence>
<dbReference type="Pfam" id="PF02458">
    <property type="entry name" value="Transferase"/>
    <property type="match status" value="1"/>
</dbReference>
<evidence type="ECO:0000313" key="4">
    <source>
        <dbReference type="Proteomes" id="UP001372338"/>
    </source>
</evidence>
<dbReference type="AlphaFoldDB" id="A0AAN9FG02"/>
<dbReference type="Proteomes" id="UP001372338">
    <property type="component" value="Unassembled WGS sequence"/>
</dbReference>
<keyword evidence="4" id="KW-1185">Reference proteome</keyword>
<comment type="caution">
    <text evidence="3">The sequence shown here is derived from an EMBL/GenBank/DDBJ whole genome shotgun (WGS) entry which is preliminary data.</text>
</comment>
<dbReference type="PANTHER" id="PTHR31625">
    <property type="match status" value="1"/>
</dbReference>
<dbReference type="InterPro" id="IPR051504">
    <property type="entry name" value="Plant_metabolite_acyltrans"/>
</dbReference>
<protein>
    <submittedName>
        <fullName evidence="3">Uncharacterized protein</fullName>
    </submittedName>
</protein>
<dbReference type="InterPro" id="IPR023213">
    <property type="entry name" value="CAT-like_dom_sf"/>
</dbReference>
<proteinExistence type="predicted"/>
<name>A0AAN9FG02_CROPI</name>
<sequence length="314" mass="35220">MDQHQGVKVVEACQVAPLQGSITSSTTPTSLPLTYFDLLSLEFKPVRQLFFYEFPHPTTSFFDSVVPNLKHSLQLTLQHFLPLAGTLTWPHDSPYPVINYVPGDVVPFIVAESVANNFNTLCSNLCETVARHPLIPHLSIISHEKVSLLALQVTLFPNNGFCIGITIGHGAADGNSAALFINAWAYICSKLIDSTSPSSPLSLSLPEHLTPFFDRSVITDRTTIIPEAGGPKNRSVKRWEWKNHATQVDTFKGLFELTPWHVQNLKQYARSKLKTKLRISTFSVPIEPSDSDQLFRKLRWRPCDCGRDKELIRK</sequence>
<dbReference type="EMBL" id="JAYWIO010000003">
    <property type="protein sequence ID" value="KAK7272910.1"/>
    <property type="molecule type" value="Genomic_DNA"/>
</dbReference>
<evidence type="ECO:0000256" key="2">
    <source>
        <dbReference type="ARBA" id="ARBA00023315"/>
    </source>
</evidence>
<accession>A0AAN9FG02</accession>
<organism evidence="3 4">
    <name type="scientific">Crotalaria pallida</name>
    <name type="common">Smooth rattlebox</name>
    <name type="synonym">Crotalaria striata</name>
    <dbReference type="NCBI Taxonomy" id="3830"/>
    <lineage>
        <taxon>Eukaryota</taxon>
        <taxon>Viridiplantae</taxon>
        <taxon>Streptophyta</taxon>
        <taxon>Embryophyta</taxon>
        <taxon>Tracheophyta</taxon>
        <taxon>Spermatophyta</taxon>
        <taxon>Magnoliopsida</taxon>
        <taxon>eudicotyledons</taxon>
        <taxon>Gunneridae</taxon>
        <taxon>Pentapetalae</taxon>
        <taxon>rosids</taxon>
        <taxon>fabids</taxon>
        <taxon>Fabales</taxon>
        <taxon>Fabaceae</taxon>
        <taxon>Papilionoideae</taxon>
        <taxon>50 kb inversion clade</taxon>
        <taxon>genistoids sensu lato</taxon>
        <taxon>core genistoids</taxon>
        <taxon>Crotalarieae</taxon>
        <taxon>Crotalaria</taxon>
    </lineage>
</organism>
<evidence type="ECO:0000313" key="3">
    <source>
        <dbReference type="EMBL" id="KAK7272910.1"/>
    </source>
</evidence>